<feature type="region of interest" description="Disordered" evidence="6">
    <location>
        <begin position="436"/>
        <end position="487"/>
    </location>
</feature>
<feature type="transmembrane region" description="Helical" evidence="7">
    <location>
        <begin position="20"/>
        <end position="38"/>
    </location>
</feature>
<dbReference type="PANTHER" id="PTHR33048:SF146">
    <property type="entry name" value="INTEGRAL MEMBRANE PROTEIN"/>
    <property type="match status" value="1"/>
</dbReference>
<gene>
    <name evidence="9" type="ORF">BKCO1_700002</name>
</gene>
<dbReference type="GO" id="GO:0016020">
    <property type="term" value="C:membrane"/>
    <property type="evidence" value="ECO:0007669"/>
    <property type="project" value="UniProtKB-SubCell"/>
</dbReference>
<keyword evidence="4 7" id="KW-0472">Membrane</keyword>
<dbReference type="EMBL" id="MNUE01000070">
    <property type="protein sequence ID" value="OJD29898.1"/>
    <property type="molecule type" value="Genomic_DNA"/>
</dbReference>
<dbReference type="RefSeq" id="XP_020126158.1">
    <property type="nucleotide sequence ID" value="XM_020278491.1"/>
</dbReference>
<comment type="subcellular location">
    <subcellularLocation>
        <location evidence="1">Membrane</location>
        <topology evidence="1">Multi-pass membrane protein</topology>
    </subcellularLocation>
</comment>
<evidence type="ECO:0000313" key="10">
    <source>
        <dbReference type="Proteomes" id="UP000183809"/>
    </source>
</evidence>
<dbReference type="STRING" id="236234.A0A1J9QPC1"/>
<feature type="region of interest" description="Disordered" evidence="6">
    <location>
        <begin position="298"/>
        <end position="322"/>
    </location>
</feature>
<keyword evidence="3 7" id="KW-1133">Transmembrane helix</keyword>
<keyword evidence="2 7" id="KW-0812">Transmembrane</keyword>
<sequence>MSLPNDICELDGRQKTYRALIIACFSITGMFVTTRGWVRLRLQAQFTVDDYLLVVALAAYAIQTSFSILAIDYGGIGHRATSELPHAAYIAGVKWIILTQSTYPLVLMFAKLSIALLQLRIMGLSTPYVLRRTHYASMVLCVLVSVFGFFTAFIQCDPRNTPYPDLSAGGAGGILIPVVTCRSPSTMLVANYVYAALSIVLDWYYALAMVPAVWALQNVSPVVRLSVILILGTGVLASVATVVRLVYLVDVAGSLDVLPVVLWSTIEVCTGTSAACMATFRPLLKRIVAPFSSRATSSVSKEKRSSRASSGQTDSSGEGKTHPVHFPALGAVVYWYAIARSRASSPVFSDALGIGACRFDVDSDTPTKRRRRPGQMRTVRILQVEDRRQLFPALGDGDVARAALSGPDARLLVGLSLQLQRLVRDPLQTCVPSRARLAAAPPPPPHQDPARQRFQCVRQADDDGSEREGREKAEHGKVGMLGAWDHL</sequence>
<feature type="compositionally biased region" description="Basic and acidic residues" evidence="6">
    <location>
        <begin position="466"/>
        <end position="477"/>
    </location>
</feature>
<proteinExistence type="inferred from homology"/>
<feature type="compositionally biased region" description="Polar residues" evidence="6">
    <location>
        <begin position="307"/>
        <end position="318"/>
    </location>
</feature>
<feature type="transmembrane region" description="Helical" evidence="7">
    <location>
        <begin position="261"/>
        <end position="284"/>
    </location>
</feature>
<name>A0A1J9QPC1_9PEZI</name>
<accession>A0A1J9QPC1</accession>
<dbReference type="AlphaFoldDB" id="A0A1J9QPC1"/>
<reference evidence="9 10" key="1">
    <citation type="submission" date="2016-10" db="EMBL/GenBank/DDBJ databases">
        <title>Proteomics and genomics reveal pathogen-plant mechanisms compatible with a hemibiotrophic lifestyle of Diplodia corticola.</title>
        <authorList>
            <person name="Fernandes I."/>
            <person name="De Jonge R."/>
            <person name="Van De Peer Y."/>
            <person name="Devreese B."/>
            <person name="Alves A."/>
            <person name="Esteves A.C."/>
        </authorList>
    </citation>
    <scope>NUCLEOTIDE SEQUENCE [LARGE SCALE GENOMIC DNA]</scope>
    <source>
        <strain evidence="9 10">CBS 112549</strain>
    </source>
</reference>
<dbReference type="GeneID" id="31018752"/>
<feature type="transmembrane region" description="Helical" evidence="7">
    <location>
        <begin position="135"/>
        <end position="154"/>
    </location>
</feature>
<evidence type="ECO:0000256" key="6">
    <source>
        <dbReference type="SAM" id="MobiDB-lite"/>
    </source>
</evidence>
<dbReference type="InterPro" id="IPR052337">
    <property type="entry name" value="SAT4-like"/>
</dbReference>
<evidence type="ECO:0000256" key="2">
    <source>
        <dbReference type="ARBA" id="ARBA00022692"/>
    </source>
</evidence>
<evidence type="ECO:0000256" key="4">
    <source>
        <dbReference type="ARBA" id="ARBA00023136"/>
    </source>
</evidence>
<comment type="caution">
    <text evidence="9">The sequence shown here is derived from an EMBL/GenBank/DDBJ whole genome shotgun (WGS) entry which is preliminary data.</text>
</comment>
<feature type="transmembrane region" description="Helical" evidence="7">
    <location>
        <begin position="228"/>
        <end position="249"/>
    </location>
</feature>
<dbReference type="Pfam" id="PF20684">
    <property type="entry name" value="Fung_rhodopsin"/>
    <property type="match status" value="1"/>
</dbReference>
<dbReference type="PANTHER" id="PTHR33048">
    <property type="entry name" value="PTH11-LIKE INTEGRAL MEMBRANE PROTEIN (AFU_ORTHOLOGUE AFUA_5G11245)"/>
    <property type="match status" value="1"/>
</dbReference>
<feature type="transmembrane region" description="Helical" evidence="7">
    <location>
        <begin position="192"/>
        <end position="216"/>
    </location>
</feature>
<dbReference type="Proteomes" id="UP000183809">
    <property type="component" value="Unassembled WGS sequence"/>
</dbReference>
<evidence type="ECO:0000259" key="8">
    <source>
        <dbReference type="Pfam" id="PF20684"/>
    </source>
</evidence>
<evidence type="ECO:0000313" key="9">
    <source>
        <dbReference type="EMBL" id="OJD29898.1"/>
    </source>
</evidence>
<dbReference type="OrthoDB" id="3897607at2759"/>
<organism evidence="9 10">
    <name type="scientific">Diplodia corticola</name>
    <dbReference type="NCBI Taxonomy" id="236234"/>
    <lineage>
        <taxon>Eukaryota</taxon>
        <taxon>Fungi</taxon>
        <taxon>Dikarya</taxon>
        <taxon>Ascomycota</taxon>
        <taxon>Pezizomycotina</taxon>
        <taxon>Dothideomycetes</taxon>
        <taxon>Dothideomycetes incertae sedis</taxon>
        <taxon>Botryosphaeriales</taxon>
        <taxon>Botryosphaeriaceae</taxon>
        <taxon>Diplodia</taxon>
    </lineage>
</organism>
<dbReference type="InterPro" id="IPR049326">
    <property type="entry name" value="Rhodopsin_dom_fungi"/>
</dbReference>
<protein>
    <submittedName>
        <fullName evidence="9">Integral membrane protein</fullName>
    </submittedName>
</protein>
<feature type="transmembrane region" description="Helical" evidence="7">
    <location>
        <begin position="50"/>
        <end position="71"/>
    </location>
</feature>
<evidence type="ECO:0000256" key="7">
    <source>
        <dbReference type="SAM" id="Phobius"/>
    </source>
</evidence>
<evidence type="ECO:0000256" key="1">
    <source>
        <dbReference type="ARBA" id="ARBA00004141"/>
    </source>
</evidence>
<keyword evidence="10" id="KW-1185">Reference proteome</keyword>
<feature type="domain" description="Rhodopsin" evidence="8">
    <location>
        <begin position="35"/>
        <end position="286"/>
    </location>
</feature>
<comment type="similarity">
    <text evidence="5">Belongs to the SAT4 family.</text>
</comment>
<evidence type="ECO:0000256" key="5">
    <source>
        <dbReference type="ARBA" id="ARBA00038359"/>
    </source>
</evidence>
<evidence type="ECO:0000256" key="3">
    <source>
        <dbReference type="ARBA" id="ARBA00022989"/>
    </source>
</evidence>